<name>A0ABT0MJF6_9GAMM</name>
<comment type="caution">
    <text evidence="3">The sequence shown here is derived from an EMBL/GenBank/DDBJ whole genome shotgun (WGS) entry which is preliminary data.</text>
</comment>
<evidence type="ECO:0008006" key="5">
    <source>
        <dbReference type="Google" id="ProtNLM"/>
    </source>
</evidence>
<evidence type="ECO:0000256" key="1">
    <source>
        <dbReference type="SAM" id="MobiDB-lite"/>
    </source>
</evidence>
<organism evidence="3 4">
    <name type="scientific">Luteimonas galliterrae</name>
    <dbReference type="NCBI Taxonomy" id="2940486"/>
    <lineage>
        <taxon>Bacteria</taxon>
        <taxon>Pseudomonadati</taxon>
        <taxon>Pseudomonadota</taxon>
        <taxon>Gammaproteobacteria</taxon>
        <taxon>Lysobacterales</taxon>
        <taxon>Lysobacteraceae</taxon>
        <taxon>Luteimonas</taxon>
    </lineage>
</organism>
<evidence type="ECO:0000313" key="4">
    <source>
        <dbReference type="Proteomes" id="UP001431217"/>
    </source>
</evidence>
<dbReference type="RefSeq" id="WP_249473378.1">
    <property type="nucleotide sequence ID" value="NZ_JAMBEP010000001.1"/>
</dbReference>
<feature type="signal peptide" evidence="2">
    <location>
        <begin position="1"/>
        <end position="22"/>
    </location>
</feature>
<evidence type="ECO:0000256" key="2">
    <source>
        <dbReference type="SAM" id="SignalP"/>
    </source>
</evidence>
<dbReference type="Proteomes" id="UP001431217">
    <property type="component" value="Unassembled WGS sequence"/>
</dbReference>
<proteinExistence type="predicted"/>
<reference evidence="3 4" key="1">
    <citation type="submission" date="2022-05" db="EMBL/GenBank/DDBJ databases">
        <title>Luteimonas sp. SX5, whole genome shotgun sequencing project.</title>
        <authorList>
            <person name="Zhao G."/>
            <person name="Shen L."/>
        </authorList>
    </citation>
    <scope>NUCLEOTIDE SEQUENCE [LARGE SCALE GENOMIC DNA]</scope>
    <source>
        <strain evidence="3 4">SX5</strain>
    </source>
</reference>
<gene>
    <name evidence="3" type="ORF">M2650_08935</name>
</gene>
<dbReference type="EMBL" id="JAMBEP010000001">
    <property type="protein sequence ID" value="MCL1634753.1"/>
    <property type="molecule type" value="Genomic_DNA"/>
</dbReference>
<evidence type="ECO:0000313" key="3">
    <source>
        <dbReference type="EMBL" id="MCL1634753.1"/>
    </source>
</evidence>
<sequence>MRIRTGVSLAVWACLFAAGADAGEVRKCEHRDGSHSYVSGACPAGTRQAWVRDVEPEPVDADRLRERQTALNRWQQRSRVRGSSGGGSRPSQTSRNNAAKACETAKRRRNEVRDRDWYTLTLEQLRTLDDRVARACR</sequence>
<protein>
    <recommendedName>
        <fullName evidence="5">DUF4124 domain-containing protein</fullName>
    </recommendedName>
</protein>
<keyword evidence="2" id="KW-0732">Signal</keyword>
<keyword evidence="4" id="KW-1185">Reference proteome</keyword>
<accession>A0ABT0MJF6</accession>
<feature type="chain" id="PRO_5047055923" description="DUF4124 domain-containing protein" evidence="2">
    <location>
        <begin position="23"/>
        <end position="137"/>
    </location>
</feature>
<feature type="region of interest" description="Disordered" evidence="1">
    <location>
        <begin position="70"/>
        <end position="108"/>
    </location>
</feature>